<dbReference type="Proteomes" id="UP001217089">
    <property type="component" value="Unassembled WGS sequence"/>
</dbReference>
<protein>
    <recommendedName>
        <fullName evidence="1">Apextrin C-terminal domain-containing protein</fullName>
    </recommendedName>
</protein>
<reference evidence="2 3" key="1">
    <citation type="submission" date="2022-12" db="EMBL/GenBank/DDBJ databases">
        <title>Chromosome-level genome of Tegillarca granosa.</title>
        <authorList>
            <person name="Kim J."/>
        </authorList>
    </citation>
    <scope>NUCLEOTIDE SEQUENCE [LARGE SCALE GENOMIC DNA]</scope>
    <source>
        <strain evidence="2">Teg-2019</strain>
        <tissue evidence="2">Adductor muscle</tissue>
    </source>
</reference>
<evidence type="ECO:0000313" key="2">
    <source>
        <dbReference type="EMBL" id="KAJ8305877.1"/>
    </source>
</evidence>
<comment type="caution">
    <text evidence="2">The sequence shown here is derived from an EMBL/GenBank/DDBJ whole genome shotgun (WGS) entry which is preliminary data.</text>
</comment>
<evidence type="ECO:0000313" key="3">
    <source>
        <dbReference type="Proteomes" id="UP001217089"/>
    </source>
</evidence>
<name>A0ABQ9EQK9_TEGGR</name>
<keyword evidence="3" id="KW-1185">Reference proteome</keyword>
<accession>A0ABQ9EQK9</accession>
<dbReference type="InterPro" id="IPR031569">
    <property type="entry name" value="ApeC"/>
</dbReference>
<organism evidence="2 3">
    <name type="scientific">Tegillarca granosa</name>
    <name type="common">Malaysian cockle</name>
    <name type="synonym">Anadara granosa</name>
    <dbReference type="NCBI Taxonomy" id="220873"/>
    <lineage>
        <taxon>Eukaryota</taxon>
        <taxon>Metazoa</taxon>
        <taxon>Spiralia</taxon>
        <taxon>Lophotrochozoa</taxon>
        <taxon>Mollusca</taxon>
        <taxon>Bivalvia</taxon>
        <taxon>Autobranchia</taxon>
        <taxon>Pteriomorphia</taxon>
        <taxon>Arcoida</taxon>
        <taxon>Arcoidea</taxon>
        <taxon>Arcidae</taxon>
        <taxon>Tegillarca</taxon>
    </lineage>
</organism>
<dbReference type="Pfam" id="PF16977">
    <property type="entry name" value="ApeC"/>
    <property type="match status" value="1"/>
</dbReference>
<dbReference type="EMBL" id="JARBDR010000813">
    <property type="protein sequence ID" value="KAJ8305877.1"/>
    <property type="molecule type" value="Genomic_DNA"/>
</dbReference>
<evidence type="ECO:0000259" key="1">
    <source>
        <dbReference type="Pfam" id="PF16977"/>
    </source>
</evidence>
<feature type="domain" description="Apextrin C-terminal" evidence="1">
    <location>
        <begin position="92"/>
        <end position="191"/>
    </location>
</feature>
<proteinExistence type="predicted"/>
<gene>
    <name evidence="2" type="ORF">KUTeg_016422</name>
</gene>
<sequence length="195" mass="21934">MLYLELKCPDFKETCKNGGFVSYIRDKCICRCPDGLDPYTGCTKKYYGDTSLSFLWPMEGFSLLKVNAGCPPGFVDLSASTLFNTDPKLSSTQFCTKLPSLSEDGYSNEWQPGTYCIFQYDGHCPNGFISKGGRFKRQLEDLSELIADARQPDELRMLLGQKSNSEMLDNFLCCRKDGRVTDALRMPDNHPHGSI</sequence>